<dbReference type="PANTHER" id="PTHR30629:SF2">
    <property type="entry name" value="PROPHAGE INTEGRASE INTS-RELATED"/>
    <property type="match status" value="1"/>
</dbReference>
<dbReference type="Gene3D" id="1.10.150.130">
    <property type="match status" value="1"/>
</dbReference>
<feature type="domain" description="Tyr recombinase" evidence="5">
    <location>
        <begin position="196"/>
        <end position="381"/>
    </location>
</feature>
<accession>A0A9X5E6W0</accession>
<dbReference type="EMBL" id="JTJC03000004">
    <property type="protein sequence ID" value="NHC36322.1"/>
    <property type="molecule type" value="Genomic_DNA"/>
</dbReference>
<dbReference type="GO" id="GO:0015074">
    <property type="term" value="P:DNA integration"/>
    <property type="evidence" value="ECO:0007669"/>
    <property type="project" value="UniProtKB-KW"/>
</dbReference>
<dbReference type="AlphaFoldDB" id="A0A9X5E6W0"/>
<keyword evidence="4" id="KW-0233">DNA recombination</keyword>
<dbReference type="OrthoDB" id="530235at2"/>
<dbReference type="InterPro" id="IPR013762">
    <property type="entry name" value="Integrase-like_cat_sf"/>
</dbReference>
<evidence type="ECO:0000256" key="3">
    <source>
        <dbReference type="ARBA" id="ARBA00023125"/>
    </source>
</evidence>
<dbReference type="Gene3D" id="1.10.443.10">
    <property type="entry name" value="Intergrase catalytic core"/>
    <property type="match status" value="1"/>
</dbReference>
<dbReference type="CDD" id="cd00796">
    <property type="entry name" value="INT_Rci_Hp1_C"/>
    <property type="match status" value="1"/>
</dbReference>
<gene>
    <name evidence="6" type="ORF">QH73_0017000</name>
</gene>
<dbReference type="GO" id="GO:0003677">
    <property type="term" value="F:DNA binding"/>
    <property type="evidence" value="ECO:0007669"/>
    <property type="project" value="UniProtKB-KW"/>
</dbReference>
<dbReference type="InterPro" id="IPR050808">
    <property type="entry name" value="Phage_Integrase"/>
</dbReference>
<dbReference type="InterPro" id="IPR002104">
    <property type="entry name" value="Integrase_catalytic"/>
</dbReference>
<keyword evidence="3" id="KW-0238">DNA-binding</keyword>
<dbReference type="GO" id="GO:0006310">
    <property type="term" value="P:DNA recombination"/>
    <property type="evidence" value="ECO:0007669"/>
    <property type="project" value="UniProtKB-KW"/>
</dbReference>
<dbReference type="Proteomes" id="UP000031532">
    <property type="component" value="Unassembled WGS sequence"/>
</dbReference>
<dbReference type="Pfam" id="PF00589">
    <property type="entry name" value="Phage_integrase"/>
    <property type="match status" value="1"/>
</dbReference>
<dbReference type="SUPFAM" id="SSF56349">
    <property type="entry name" value="DNA breaking-rejoining enzymes"/>
    <property type="match status" value="1"/>
</dbReference>
<comment type="similarity">
    <text evidence="1">Belongs to the 'phage' integrase family.</text>
</comment>
<dbReference type="PANTHER" id="PTHR30629">
    <property type="entry name" value="PROPHAGE INTEGRASE"/>
    <property type="match status" value="1"/>
</dbReference>
<evidence type="ECO:0000256" key="2">
    <source>
        <dbReference type="ARBA" id="ARBA00022908"/>
    </source>
</evidence>
<comment type="caution">
    <text evidence="6">The sequence shown here is derived from an EMBL/GenBank/DDBJ whole genome shotgun (WGS) entry which is preliminary data.</text>
</comment>
<evidence type="ECO:0000256" key="4">
    <source>
        <dbReference type="ARBA" id="ARBA00023172"/>
    </source>
</evidence>
<evidence type="ECO:0000256" key="1">
    <source>
        <dbReference type="ARBA" id="ARBA00008857"/>
    </source>
</evidence>
<proteinExistence type="inferred from homology"/>
<keyword evidence="7" id="KW-1185">Reference proteome</keyword>
<dbReference type="Pfam" id="PF12167">
    <property type="entry name" value="Arm-DNA-bind_2"/>
    <property type="match status" value="1"/>
</dbReference>
<dbReference type="InterPro" id="IPR010998">
    <property type="entry name" value="Integrase_recombinase_N"/>
</dbReference>
<dbReference type="InterPro" id="IPR011010">
    <property type="entry name" value="DNA_brk_join_enz"/>
</dbReference>
<sequence length="383" mass="44295">MKASKGSVVVESFKDRLRLRWRVAGKRYCLSLGLPDTQESRMLAELKARQIELDAISGNFDATLTKYKPQSLTEKPVNEAQLLTCAELFQQFMEYKAQSLHPRSLDRYKTTLKYLHQFYYREGEKRKLIAEQNAIAILQTHAEQFNAWLQSKNAERARKERLILLSACWSWGMTKGFVEINPWRDLQRQVESAPKQSLKPFTQEEVKAILAAFKTHPQYRHYADFVEFLFLTGMRTTEAIALRWMHITSDMSSMWIGESISRGVPQTNKVRSIPLNDRIRLLLQARKPENSLLEDLIFPSPEGLPIDDRNFRNRAWVKMLELAGVEYRKPSNTRHTFICTCLSAGINPAVVAQITGCDLQSLNRDYAEYIPSVLMLPDVFGNW</sequence>
<dbReference type="RefSeq" id="WP_039717012.1">
    <property type="nucleotide sequence ID" value="NZ_JTJC03000004.1"/>
</dbReference>
<reference evidence="6 7" key="1">
    <citation type="journal article" date="2015" name="Genome Announc.">
        <title>Draft Genome Sequence of the Terrestrial Cyanobacterium Scytonema millei VB511283, Isolated from Eastern India.</title>
        <authorList>
            <person name="Sen D."/>
            <person name="Chandrababunaidu M.M."/>
            <person name="Singh D."/>
            <person name="Sanghi N."/>
            <person name="Ghorai A."/>
            <person name="Mishra G.P."/>
            <person name="Madduluri M."/>
            <person name="Adhikary S.P."/>
            <person name="Tripathy S."/>
        </authorList>
    </citation>
    <scope>NUCLEOTIDE SEQUENCE [LARGE SCALE GENOMIC DNA]</scope>
    <source>
        <strain evidence="6 7">VB511283</strain>
    </source>
</reference>
<evidence type="ECO:0000259" key="5">
    <source>
        <dbReference type="PROSITE" id="PS51898"/>
    </source>
</evidence>
<protein>
    <submittedName>
        <fullName evidence="6">Tyrosine-type recombinase/integrase</fullName>
    </submittedName>
</protein>
<keyword evidence="2" id="KW-0229">DNA integration</keyword>
<dbReference type="PROSITE" id="PS51898">
    <property type="entry name" value="TYR_RECOMBINASE"/>
    <property type="match status" value="1"/>
</dbReference>
<evidence type="ECO:0000313" key="7">
    <source>
        <dbReference type="Proteomes" id="UP000031532"/>
    </source>
</evidence>
<name>A0A9X5E6W0_9CYAN</name>
<dbReference type="InterPro" id="IPR022000">
    <property type="entry name" value="Min27-like_integrase_DNA_bind"/>
</dbReference>
<organism evidence="6 7">
    <name type="scientific">Scytonema millei VB511283</name>
    <dbReference type="NCBI Taxonomy" id="1245923"/>
    <lineage>
        <taxon>Bacteria</taxon>
        <taxon>Bacillati</taxon>
        <taxon>Cyanobacteriota</taxon>
        <taxon>Cyanophyceae</taxon>
        <taxon>Nostocales</taxon>
        <taxon>Scytonemataceae</taxon>
        <taxon>Scytonema</taxon>
    </lineage>
</organism>
<evidence type="ECO:0000313" key="6">
    <source>
        <dbReference type="EMBL" id="NHC36322.1"/>
    </source>
</evidence>